<keyword evidence="7" id="KW-0548">Nucleotidyltransferase</keyword>
<dbReference type="Pfam" id="PF03732">
    <property type="entry name" value="Retrotrans_gag"/>
    <property type="match status" value="1"/>
</dbReference>
<protein>
    <submittedName>
        <fullName evidence="7">Reverse transcriptase domain-containing protein</fullName>
    </submittedName>
</protein>
<dbReference type="InterPro" id="IPR043128">
    <property type="entry name" value="Rev_trsase/Diguanyl_cyclase"/>
</dbReference>
<feature type="domain" description="Reverse transcriptase/retrotransposon-derived protein RNase H-like" evidence="6">
    <location>
        <begin position="852"/>
        <end position="949"/>
    </location>
</feature>
<dbReference type="Pfam" id="PF00078">
    <property type="entry name" value="RVT_1"/>
    <property type="match status" value="1"/>
</dbReference>
<accession>A0A6L2LNV9</accession>
<feature type="region of interest" description="Disordered" evidence="3">
    <location>
        <begin position="1"/>
        <end position="43"/>
    </location>
</feature>
<dbReference type="InterPro" id="IPR050951">
    <property type="entry name" value="Retrovirus_Pol_polyprotein"/>
</dbReference>
<dbReference type="Pfam" id="PF17919">
    <property type="entry name" value="RT_RNaseH_2"/>
    <property type="match status" value="1"/>
</dbReference>
<keyword evidence="1" id="KW-0511">Multifunctional enzyme</keyword>
<dbReference type="InterPro" id="IPR000477">
    <property type="entry name" value="RT_dom"/>
</dbReference>
<evidence type="ECO:0000259" key="5">
    <source>
        <dbReference type="Pfam" id="PF03732"/>
    </source>
</evidence>
<evidence type="ECO:0000256" key="3">
    <source>
        <dbReference type="SAM" id="MobiDB-lite"/>
    </source>
</evidence>
<dbReference type="InterPro" id="IPR041577">
    <property type="entry name" value="RT_RNaseH_2"/>
</dbReference>
<evidence type="ECO:0000259" key="6">
    <source>
        <dbReference type="Pfam" id="PF17919"/>
    </source>
</evidence>
<dbReference type="PANTHER" id="PTHR37984">
    <property type="entry name" value="PROTEIN CBG26694"/>
    <property type="match status" value="1"/>
</dbReference>
<keyword evidence="7" id="KW-0808">Transferase</keyword>
<organism evidence="7">
    <name type="scientific">Tanacetum cinerariifolium</name>
    <name type="common">Dalmatian daisy</name>
    <name type="synonym">Chrysanthemum cinerariifolium</name>
    <dbReference type="NCBI Taxonomy" id="118510"/>
    <lineage>
        <taxon>Eukaryota</taxon>
        <taxon>Viridiplantae</taxon>
        <taxon>Streptophyta</taxon>
        <taxon>Embryophyta</taxon>
        <taxon>Tracheophyta</taxon>
        <taxon>Spermatophyta</taxon>
        <taxon>Magnoliopsida</taxon>
        <taxon>eudicotyledons</taxon>
        <taxon>Gunneridae</taxon>
        <taxon>Pentapetalae</taxon>
        <taxon>asterids</taxon>
        <taxon>campanulids</taxon>
        <taxon>Asterales</taxon>
        <taxon>Asteraceae</taxon>
        <taxon>Asteroideae</taxon>
        <taxon>Anthemideae</taxon>
        <taxon>Anthemidinae</taxon>
        <taxon>Tanacetum</taxon>
    </lineage>
</organism>
<evidence type="ECO:0000256" key="1">
    <source>
        <dbReference type="ARBA" id="ARBA00023268"/>
    </source>
</evidence>
<keyword evidence="2" id="KW-0175">Coiled coil</keyword>
<sequence>MDKVLRDKRKEFHAKLDFGESSRERRREDSYYSSARAQTTKPERLTLRDRLRYDDRHVLDRLGHRRQSAFDRLNDTYSPSKTKSRPRGTDSRDHPRGRSRPHKLDTSNEDCPKDRERFCGIRESYDDSFSHSYRDGNRSRHMKRIRDNESPLSIVTEKPWMCEEEDPFTPRIRNFESSHRTRMPNNVKTYNGTGDPEDHVKIFQEAAQVEWWTMPTWCHMFNSTLIGAARVCFDKLHPESIDSYKDLKEAFLAYFMQQKKYVKDPVEIHNIKQKDGETIEDFMKRFKVEIGGMNGAPECMRISEFMHGVNNPELTKRLNEHVPKTMEEMMITTTAFIRGVVVAASKKKGHTSWKAHDQSKRQTSEKRSDFWGHPKEGRGSHRFTPLQGRQKRFLRPRRIEELVRAGKLSHVIKEIKHGRDQSKTGKKETPAKDKPTAIYMVQSWQRMTRQKVTQSFEREKEIMFLPLTTSSGEEGPLVIEVEIGGHMIHRMYVDEGSLMEILYEHCFNRLRPEIKNQMVKATTSLTCFSGETIWPLGQLRLLVTIGDADHSTRAWMNFMIVRSLSPYNGIFGRPGIREIQAVPSTAHEMLKFPVEGGIVTIRSTILIPAECTSVITSLAVSKEEGIRPENSKVALHPDFPDQEVAIGGTLSAKGCTKLCSILKLRYIFMATIRHDRSYHQIQLAEPDEEKTDFHTGQGVYCYINMPFGLKNAGATYQWLVDKAFDSQIGRNIEVYVDDLVVKSYTEAEMLRDIDETFRTLRKINMKLNPKKCTFRATEGVFLGYVVTPEGIKSCPDKTAAVLQIPSPRTIKEVQSLNGKLASLNRFLSKSAQKSLPLFKTLKKCIKKSDFYWTTEAEQAFKQLKHHLSELPLLVAPKPKEELSIYLSATYGAISAFLMTERGATQMPIYFISRALQGLEQNYTPMEKLVLSLVFAAKRLQRYFQAHPITRRWDSKLVANQVLGTYVTKEENMIKYLDKVKSLVLVEILKEKSIKEKEVTTVVEGGQTDMDDTNSEAVIPYVVVKMGWIAPSRPLIPITATWPFYKWGIDIAGPFPEGPEIRMPTYRTATVDVVYNDEELRLNLDLLEERRERAAIREAKAKLKMAKYYKAWVRSVTFRPGDFVYRSNDASHAVAGGKLGPSGKDLTR</sequence>
<dbReference type="AlphaFoldDB" id="A0A6L2LNV9"/>
<comment type="caution">
    <text evidence="7">The sequence shown here is derived from an EMBL/GenBank/DDBJ whole genome shotgun (WGS) entry which is preliminary data.</text>
</comment>
<dbReference type="Gene3D" id="3.10.10.10">
    <property type="entry name" value="HIV Type 1 Reverse Transcriptase, subunit A, domain 1"/>
    <property type="match status" value="1"/>
</dbReference>
<evidence type="ECO:0000259" key="4">
    <source>
        <dbReference type="Pfam" id="PF00078"/>
    </source>
</evidence>
<feature type="region of interest" description="Disordered" evidence="3">
    <location>
        <begin position="70"/>
        <end position="113"/>
    </location>
</feature>
<dbReference type="SUPFAM" id="SSF56672">
    <property type="entry name" value="DNA/RNA polymerases"/>
    <property type="match status" value="1"/>
</dbReference>
<dbReference type="EMBL" id="BKCJ010004597">
    <property type="protein sequence ID" value="GEU61984.1"/>
    <property type="molecule type" value="Genomic_DNA"/>
</dbReference>
<feature type="domain" description="Retrotransposon gag" evidence="5">
    <location>
        <begin position="220"/>
        <end position="310"/>
    </location>
</feature>
<feature type="compositionally biased region" description="Basic and acidic residues" evidence="3">
    <location>
        <begin position="87"/>
        <end position="113"/>
    </location>
</feature>
<dbReference type="GO" id="GO:0003964">
    <property type="term" value="F:RNA-directed DNA polymerase activity"/>
    <property type="evidence" value="ECO:0007669"/>
    <property type="project" value="UniProtKB-KW"/>
</dbReference>
<dbReference type="InterPro" id="IPR043502">
    <property type="entry name" value="DNA/RNA_pol_sf"/>
</dbReference>
<feature type="compositionally biased region" description="Basic and acidic residues" evidence="3">
    <location>
        <begin position="354"/>
        <end position="379"/>
    </location>
</feature>
<dbReference type="CDD" id="cd01647">
    <property type="entry name" value="RT_LTR"/>
    <property type="match status" value="1"/>
</dbReference>
<proteinExistence type="predicted"/>
<dbReference type="Gene3D" id="3.30.70.270">
    <property type="match status" value="2"/>
</dbReference>
<feature type="compositionally biased region" description="Basic and acidic residues" evidence="3">
    <location>
        <begin position="1"/>
        <end position="30"/>
    </location>
</feature>
<feature type="coiled-coil region" evidence="2">
    <location>
        <begin position="1076"/>
        <end position="1103"/>
    </location>
</feature>
<dbReference type="PANTHER" id="PTHR37984:SF5">
    <property type="entry name" value="PROTEIN NYNRIN-LIKE"/>
    <property type="match status" value="1"/>
</dbReference>
<feature type="domain" description="Reverse transcriptase" evidence="4">
    <location>
        <begin position="677"/>
        <end position="785"/>
    </location>
</feature>
<keyword evidence="7" id="KW-0695">RNA-directed DNA polymerase</keyword>
<feature type="region of interest" description="Disordered" evidence="3">
    <location>
        <begin position="347"/>
        <end position="390"/>
    </location>
</feature>
<reference evidence="7" key="1">
    <citation type="journal article" date="2019" name="Sci. Rep.">
        <title>Draft genome of Tanacetum cinerariifolium, the natural source of mosquito coil.</title>
        <authorList>
            <person name="Yamashiro T."/>
            <person name="Shiraishi A."/>
            <person name="Satake H."/>
            <person name="Nakayama K."/>
        </authorList>
    </citation>
    <scope>NUCLEOTIDE SEQUENCE</scope>
</reference>
<gene>
    <name evidence="7" type="ORF">Tci_033962</name>
</gene>
<name>A0A6L2LNV9_TANCI</name>
<dbReference type="InterPro" id="IPR005162">
    <property type="entry name" value="Retrotrans_gag_dom"/>
</dbReference>
<evidence type="ECO:0000313" key="7">
    <source>
        <dbReference type="EMBL" id="GEU61984.1"/>
    </source>
</evidence>
<evidence type="ECO:0000256" key="2">
    <source>
        <dbReference type="SAM" id="Coils"/>
    </source>
</evidence>